<dbReference type="Pfam" id="PF08541">
    <property type="entry name" value="ACP_syn_III_C"/>
    <property type="match status" value="1"/>
</dbReference>
<dbReference type="SUPFAM" id="SSF53901">
    <property type="entry name" value="Thiolase-like"/>
    <property type="match status" value="1"/>
</dbReference>
<evidence type="ECO:0000256" key="2">
    <source>
        <dbReference type="ARBA" id="ARBA00023315"/>
    </source>
</evidence>
<evidence type="ECO:0000259" key="4">
    <source>
        <dbReference type="Pfam" id="PF08545"/>
    </source>
</evidence>
<dbReference type="Proteomes" id="UP000019426">
    <property type="component" value="Chromosome M2/40_rep2"/>
</dbReference>
<dbReference type="OrthoDB" id="1892135at2"/>
<dbReference type="eggNOG" id="COG0332">
    <property type="taxonomic scope" value="Bacteria"/>
</dbReference>
<dbReference type="PANTHER" id="PTHR34069">
    <property type="entry name" value="3-OXOACYL-[ACYL-CARRIER-PROTEIN] SYNTHASE 3"/>
    <property type="match status" value="1"/>
</dbReference>
<feature type="domain" description="Beta-ketoacyl-[acyl-carrier-protein] synthase III C-terminal" evidence="3">
    <location>
        <begin position="213"/>
        <end position="304"/>
    </location>
</feature>
<dbReference type="HOGENOM" id="CLU_854447_0_0_9"/>
<evidence type="ECO:0000259" key="3">
    <source>
        <dbReference type="Pfam" id="PF08541"/>
    </source>
</evidence>
<keyword evidence="2" id="KW-0012">Acyltransferase</keyword>
<dbReference type="KEGG" id="clt:CM240_3199"/>
<dbReference type="EMBL" id="HG917869">
    <property type="protein sequence ID" value="CDM70316.1"/>
    <property type="molecule type" value="Genomic_DNA"/>
</dbReference>
<dbReference type="RefSeq" id="WP_044040480.1">
    <property type="nucleotide sequence ID" value="NZ_HG917869.1"/>
</dbReference>
<dbReference type="InterPro" id="IPR013747">
    <property type="entry name" value="ACP_syn_III_C"/>
</dbReference>
<dbReference type="PANTHER" id="PTHR34069:SF2">
    <property type="entry name" value="BETA-KETOACYL-[ACYL-CARRIER-PROTEIN] SYNTHASE III"/>
    <property type="match status" value="1"/>
</dbReference>
<name>W6S082_9CLOT</name>
<evidence type="ECO:0000313" key="5">
    <source>
        <dbReference type="EMBL" id="CDM70316.1"/>
    </source>
</evidence>
<dbReference type="InterPro" id="IPR016039">
    <property type="entry name" value="Thiolase-like"/>
</dbReference>
<dbReference type="STRING" id="1216932.CM240_3199"/>
<dbReference type="GO" id="GO:0006633">
    <property type="term" value="P:fatty acid biosynthetic process"/>
    <property type="evidence" value="ECO:0007669"/>
    <property type="project" value="InterPro"/>
</dbReference>
<reference evidence="5 6" key="1">
    <citation type="submission" date="2013-11" db="EMBL/GenBank/DDBJ databases">
        <title>Complete genome sequence of Clostridum sp. M2/40.</title>
        <authorList>
            <person name="Wibberg D."/>
            <person name="Puehler A."/>
            <person name="Schlueter A."/>
        </authorList>
    </citation>
    <scope>NUCLEOTIDE SEQUENCE [LARGE SCALE GENOMIC DNA]</scope>
    <source>
        <strain evidence="6">M2/40</strain>
    </source>
</reference>
<organism evidence="5 6">
    <name type="scientific">Clostridium bornimense</name>
    <dbReference type="NCBI Taxonomy" id="1216932"/>
    <lineage>
        <taxon>Bacteria</taxon>
        <taxon>Bacillati</taxon>
        <taxon>Bacillota</taxon>
        <taxon>Clostridia</taxon>
        <taxon>Eubacteriales</taxon>
        <taxon>Clostridiaceae</taxon>
        <taxon>Clostridium</taxon>
    </lineage>
</organism>
<evidence type="ECO:0000256" key="1">
    <source>
        <dbReference type="ARBA" id="ARBA00022679"/>
    </source>
</evidence>
<evidence type="ECO:0000313" key="6">
    <source>
        <dbReference type="Proteomes" id="UP000019426"/>
    </source>
</evidence>
<keyword evidence="1" id="KW-0808">Transferase</keyword>
<proteinExistence type="predicted"/>
<gene>
    <name evidence="5" type="ORF">CM240_3199</name>
</gene>
<dbReference type="InterPro" id="IPR013751">
    <property type="entry name" value="ACP_syn_III_N"/>
</dbReference>
<dbReference type="PATRIC" id="fig|1216932.3.peg.3171"/>
<feature type="domain" description="Beta-ketoacyl-[acyl-carrier-protein] synthase III N-terminal" evidence="4">
    <location>
        <begin position="109"/>
        <end position="175"/>
    </location>
</feature>
<dbReference type="GO" id="GO:0044550">
    <property type="term" value="P:secondary metabolite biosynthetic process"/>
    <property type="evidence" value="ECO:0007669"/>
    <property type="project" value="TreeGrafter"/>
</dbReference>
<dbReference type="Pfam" id="PF08545">
    <property type="entry name" value="ACP_syn_III"/>
    <property type="match status" value="1"/>
</dbReference>
<sequence length="307" mass="34745">MINISYLDYYLPESYEKAKNLLSEINNEEINSKSLLDFGGLENVAVEYQLSNFEMLDLLMKRYIDSGNEVADIDYIICNGADRVFWEAESIPHEIASKYNINKAAIIPVNQQCSTVSSSMELADALICSNRGKKILMLTFSRAYDVKKRVENVTLLGDGAAIMVLEKKGDVKVIDVCSRSFKRTTNILDMSKLTELQKTNASFYMKTTIEELLRKNNVKLEEIKYIIPQNLNKMLSKLDAKNLGINYENFFVRNISRCGHIGDVDTIINLKDFYDAKLIGLGEKYLLITSGAIGSNLTYVAVLFENN</sequence>
<dbReference type="AlphaFoldDB" id="W6S082"/>
<dbReference type="GO" id="GO:0004315">
    <property type="term" value="F:3-oxoacyl-[acyl-carrier-protein] synthase activity"/>
    <property type="evidence" value="ECO:0007669"/>
    <property type="project" value="InterPro"/>
</dbReference>
<protein>
    <submittedName>
        <fullName evidence="5">Uncharacterized protein</fullName>
    </submittedName>
</protein>
<accession>W6S082</accession>
<dbReference type="Gene3D" id="3.40.47.10">
    <property type="match status" value="2"/>
</dbReference>
<keyword evidence="6" id="KW-1185">Reference proteome</keyword>